<evidence type="ECO:0000313" key="2">
    <source>
        <dbReference type="Proteomes" id="UP000033636"/>
    </source>
</evidence>
<dbReference type="Proteomes" id="UP000033636">
    <property type="component" value="Unassembled WGS sequence"/>
</dbReference>
<protein>
    <submittedName>
        <fullName evidence="1">Zn-ribbon domain-containing OB-fold protein</fullName>
    </submittedName>
</protein>
<evidence type="ECO:0000313" key="1">
    <source>
        <dbReference type="EMBL" id="MFB6489940.1"/>
    </source>
</evidence>
<proteinExistence type="predicted"/>
<comment type="caution">
    <text evidence="1">The sequence shown here is derived from an EMBL/GenBank/DDBJ whole genome shotgun (WGS) entry which is preliminary data.</text>
</comment>
<sequence>MNRVKYFQEVMEIEAYVYTAGPIGTRWLQELKNGRLTAAYCAKCGKLFLPPKMFEPETFEEAVELRPIDDVGVVETYAVIHRGFDGEELKGPVAMAFIKFPGVEGGLVHYVKAKELRVGMRVRARWRPVEQRVGSITDIECFEPV</sequence>
<reference evidence="1" key="1">
    <citation type="submission" date="2024-07" db="EMBL/GenBank/DDBJ databases">
        <title>Metagenome and Metagenome-Assembled Genomes of Archaea from a hot spring from the geothermal field of Los Azufres, Mexico.</title>
        <authorList>
            <person name="Marin-Paredes R."/>
            <person name="Martinez-Romero E."/>
            <person name="Servin-Garciduenas L.E."/>
        </authorList>
    </citation>
    <scope>NUCLEOTIDE SEQUENCE</scope>
</reference>
<organism evidence="1 2">
    <name type="scientific">Thermoproteus sp. AZ2</name>
    <dbReference type="NCBI Taxonomy" id="1609232"/>
    <lineage>
        <taxon>Archaea</taxon>
        <taxon>Thermoproteota</taxon>
        <taxon>Thermoprotei</taxon>
        <taxon>Thermoproteales</taxon>
        <taxon>Thermoproteaceae</taxon>
        <taxon>Thermoproteus</taxon>
    </lineage>
</organism>
<accession>A0ACC6V007</accession>
<dbReference type="EMBL" id="JZWT02000003">
    <property type="protein sequence ID" value="MFB6489940.1"/>
    <property type="molecule type" value="Genomic_DNA"/>
</dbReference>
<name>A0ACC6V007_9CREN</name>
<gene>
    <name evidence="1" type="ORF">TU35_001630</name>
</gene>